<comment type="caution">
    <text evidence="2">The sequence shown here is derived from an EMBL/GenBank/DDBJ whole genome shotgun (WGS) entry which is preliminary data.</text>
</comment>
<name>A0A7J6LKE5_PEROL</name>
<proteinExistence type="predicted"/>
<organism evidence="2 3">
    <name type="scientific">Perkinsus olseni</name>
    <name type="common">Perkinsus atlanticus</name>
    <dbReference type="NCBI Taxonomy" id="32597"/>
    <lineage>
        <taxon>Eukaryota</taxon>
        <taxon>Sar</taxon>
        <taxon>Alveolata</taxon>
        <taxon>Perkinsozoa</taxon>
        <taxon>Perkinsea</taxon>
        <taxon>Perkinsida</taxon>
        <taxon>Perkinsidae</taxon>
        <taxon>Perkinsus</taxon>
    </lineage>
</organism>
<feature type="region of interest" description="Disordered" evidence="1">
    <location>
        <begin position="441"/>
        <end position="461"/>
    </location>
</feature>
<feature type="compositionally biased region" description="Polar residues" evidence="1">
    <location>
        <begin position="623"/>
        <end position="635"/>
    </location>
</feature>
<feature type="region of interest" description="Disordered" evidence="1">
    <location>
        <begin position="130"/>
        <end position="173"/>
    </location>
</feature>
<protein>
    <submittedName>
        <fullName evidence="2">Uncharacterized protein</fullName>
    </submittedName>
</protein>
<evidence type="ECO:0000313" key="3">
    <source>
        <dbReference type="Proteomes" id="UP000570595"/>
    </source>
</evidence>
<evidence type="ECO:0000313" key="2">
    <source>
        <dbReference type="EMBL" id="KAF4659745.1"/>
    </source>
</evidence>
<feature type="region of interest" description="Disordered" evidence="1">
    <location>
        <begin position="568"/>
        <end position="635"/>
    </location>
</feature>
<dbReference type="OrthoDB" id="444032at2759"/>
<evidence type="ECO:0000256" key="1">
    <source>
        <dbReference type="SAM" id="MobiDB-lite"/>
    </source>
</evidence>
<reference evidence="2 3" key="1">
    <citation type="submission" date="2020-04" db="EMBL/GenBank/DDBJ databases">
        <title>Perkinsus olseni comparative genomics.</title>
        <authorList>
            <person name="Bogema D.R."/>
        </authorList>
    </citation>
    <scope>NUCLEOTIDE SEQUENCE [LARGE SCALE GENOMIC DNA]</scope>
    <source>
        <strain evidence="2">ATCC PRA-179</strain>
    </source>
</reference>
<feature type="compositionally biased region" description="Polar residues" evidence="1">
    <location>
        <begin position="580"/>
        <end position="589"/>
    </location>
</feature>
<dbReference type="Proteomes" id="UP000570595">
    <property type="component" value="Unassembled WGS sequence"/>
</dbReference>
<sequence>MPSPESTSPTMKGAFTSTLDFTLMPRSVKQPGSHQNGAVAPQVDLSSPRTRLVIDKLGITREMLDDAANQQLPSRALRSGDPEVAGVWSQLMAAKRRHFTELVLAEREHVSPEELAEYKRLQEYQLELSARTSPRAQRELRDSKSAAGLTRAEAREDDEEEDPTVARQREQVERTREELKAEILSMVTTELAKKQLAAARENLEKKFAEKLKTLEEDRAKLKEHYYSCFREDDRLVAVEQARKAVMEQKKQKREELLRKKLEEKERLREEVQTKIETKLAVVAERKQAMAEIKKAEAEAFAQKLEEVKDKMRVERERLAAEAAERQAKSAQKQKQIEENKANLMHELADAAVIRSIEFSKRLVAAQRIEAEAEAKRQVSGEEAKERHEEAIRKNEKLREEAWEAIKARKSDWEIADPNCTVGNRKHEEDIAKVRERAAKARIEQHHRVKESYERKTSRKDAAGEKAAREAFLARQIKLKREMYEDLVKMNAARIANQHEHTNQRRMLRIAETEAKLRDRAQEKEALYQKRIVSIREGWAEKSKLKAELDKLKYCNSTRQFTRSVKRLGIALPEGEDPKGTSESSKNAQASAEIGSMLSSESRTSPSVEMELASQPPAAKRLRLSSTSGCRDEAGSSSRSLQSRWVEHRCSDEFLAYINSSITRETAVCGGTASILGSPERRMNLARMLHRCLNLIGSAHDAPLYCRAWEIFAKSVSHLHPHLSSSEATSPEAFRAEASVRAMCAASVSLAVDVRCPLDSPPSSWIVTWGHFFSGFVNYGDSNINLKSFLVKNEEDCRKGSERSKALMRLKVVLSSSIFDWNLDGTATVADCLRICYDRFILALPELAPNSFTWFNAGGVLRSCQSLSIVASLALTGSDAPSEGDEEDSHACAANHVALAILALVTSYSSTTSIDSSARPMMSAVPDLSGVSSLLTKGVPLLDAYLTSCDEEKVAVVGALATAAGCFVSDLIRMVRTVWSASNVKLTFMTVDALAEEQLLSGRAGNTGRCILPDIQKSHEEFHWLVYPRP</sequence>
<dbReference type="EMBL" id="JABAHT010000257">
    <property type="protein sequence ID" value="KAF4659745.1"/>
    <property type="molecule type" value="Genomic_DNA"/>
</dbReference>
<feature type="compositionally biased region" description="Polar residues" evidence="1">
    <location>
        <begin position="596"/>
        <end position="606"/>
    </location>
</feature>
<dbReference type="AlphaFoldDB" id="A0A7J6LKE5"/>
<accession>A0A7J6LKE5</accession>
<gene>
    <name evidence="2" type="ORF">FOZ61_004513</name>
</gene>